<dbReference type="Gene3D" id="1.10.10.60">
    <property type="entry name" value="Homeodomain-like"/>
    <property type="match status" value="1"/>
</dbReference>
<keyword evidence="4 5" id="KW-0539">Nucleus</keyword>
<protein>
    <recommendedName>
        <fullName evidence="8">Myb-like domain-containing protein</fullName>
    </recommendedName>
</protein>
<evidence type="ECO:0000256" key="3">
    <source>
        <dbReference type="ARBA" id="ARBA00023163"/>
    </source>
</evidence>
<dbReference type="InterPro" id="IPR003822">
    <property type="entry name" value="PAH"/>
</dbReference>
<dbReference type="PANTHER" id="PTHR16088">
    <property type="entry name" value="YY1 ASSOCIATED PROTEIN-RELATED"/>
    <property type="match status" value="1"/>
</dbReference>
<reference evidence="7" key="1">
    <citation type="submission" date="2015-11" db="EMBL/GenBank/DDBJ databases">
        <title>De novo transcriptome assembly of four potential Pierce s Disease insect vectors from Arizona vineyards.</title>
        <authorList>
            <person name="Tassone E.E."/>
        </authorList>
    </citation>
    <scope>NUCLEOTIDE SEQUENCE</scope>
</reference>
<feature type="compositionally biased region" description="Basic and acidic residues" evidence="6">
    <location>
        <begin position="27"/>
        <end position="37"/>
    </location>
</feature>
<proteinExistence type="predicted"/>
<dbReference type="PANTHER" id="PTHR16088:SF3">
    <property type="entry name" value="GON-4-LIKE PROTEIN"/>
    <property type="match status" value="1"/>
</dbReference>
<dbReference type="GO" id="GO:0006355">
    <property type="term" value="P:regulation of DNA-templated transcription"/>
    <property type="evidence" value="ECO:0007669"/>
    <property type="project" value="InterPro"/>
</dbReference>
<dbReference type="GO" id="GO:0003712">
    <property type="term" value="F:transcription coregulator activity"/>
    <property type="evidence" value="ECO:0007669"/>
    <property type="project" value="TreeGrafter"/>
</dbReference>
<keyword evidence="3" id="KW-0804">Transcription</keyword>
<feature type="region of interest" description="Disordered" evidence="6">
    <location>
        <begin position="69"/>
        <end position="110"/>
    </location>
</feature>
<dbReference type="InterPro" id="IPR009057">
    <property type="entry name" value="Homeodomain-like_sf"/>
</dbReference>
<dbReference type="InterPro" id="IPR036600">
    <property type="entry name" value="PAH_sf"/>
</dbReference>
<organism evidence="7">
    <name type="scientific">Homalodisca liturata</name>
    <dbReference type="NCBI Taxonomy" id="320908"/>
    <lineage>
        <taxon>Eukaryota</taxon>
        <taxon>Metazoa</taxon>
        <taxon>Ecdysozoa</taxon>
        <taxon>Arthropoda</taxon>
        <taxon>Hexapoda</taxon>
        <taxon>Insecta</taxon>
        <taxon>Pterygota</taxon>
        <taxon>Neoptera</taxon>
        <taxon>Paraneoptera</taxon>
        <taxon>Hemiptera</taxon>
        <taxon>Auchenorrhyncha</taxon>
        <taxon>Membracoidea</taxon>
        <taxon>Cicadellidae</taxon>
        <taxon>Cicadellinae</taxon>
        <taxon>Proconiini</taxon>
        <taxon>Homalodisca</taxon>
    </lineage>
</organism>
<evidence type="ECO:0000256" key="4">
    <source>
        <dbReference type="ARBA" id="ARBA00023242"/>
    </source>
</evidence>
<sequence>MLPSMPLLMTPIKELQDDSSDTSDDSPSPHHLLENDHIFGSSGGEAVSQEGLDQIVTLNECVLESTIKETEKAGEKQNTPEKRTLPEPTSAQKKKKKTQHKKTLAAVTPESGEHLERSALNFAEAYFYKVKNQLDTEKWTQFVQELLEFERRSDKQPAELYRRMQELLSPHTELIDEFLGFLLPHQALEVNRFMDYLLLVKMKEFLRKLDMLLLKRQTRQVFSALESLAVRSVVTISDVRATILPLLKSSPLLTNEFLQLLPGERPPDSLMTDFEQVDFKDDSLFETIVVPDLPDPYGNANCICPCHATQKNRHCVSCGIKYLNGRVYLQHGKVLRPAKVTFKGRKHSDLSKWEEDKRRSRKRMLPKTMLSPSLDNRLNADSEDDCGVKKSPRTPRIRTARSKACKKGMIENKEEEALEGIFPLAEVKNTITDNNITRELLIDCEMKHDENDEHEFDEIVMENECNTEEDEEEEEFNKCSENESSLEAEDIAKELESGNDCSFEDDEGEDIDDSEVNIEMSKLTSENDSQESVSMELSQDGLKLYMHDNSSGHKAKSGIVQSKNILEDGITASGVKFVAGVQKLTADCDNQSDEKGSFSENFKVEMDVVKVEEVIKVEWITEDDFNIDDDQTNCADFRIETEQSEIKYEQQLSVKCEAEASMENELEEQCISERDISCDDGVEQGTSGQDNVCKEWTREEDKIILQTFQHENGLEQTFETASLQLPNRSKEEIQERFKVLFKLLKEMISDESNSNS</sequence>
<keyword evidence="2" id="KW-0805">Transcription regulation</keyword>
<dbReference type="PROSITE" id="PS51477">
    <property type="entry name" value="PAH"/>
    <property type="match status" value="1"/>
</dbReference>
<dbReference type="SUPFAM" id="SSF46689">
    <property type="entry name" value="Homeodomain-like"/>
    <property type="match status" value="1"/>
</dbReference>
<dbReference type="GO" id="GO:0005634">
    <property type="term" value="C:nucleus"/>
    <property type="evidence" value="ECO:0007669"/>
    <property type="project" value="UniProtKB-SubCell"/>
</dbReference>
<evidence type="ECO:0000256" key="1">
    <source>
        <dbReference type="ARBA" id="ARBA00004123"/>
    </source>
</evidence>
<dbReference type="Pfam" id="PF21227">
    <property type="entry name" value="Myb_DNA-binding_7"/>
    <property type="match status" value="1"/>
</dbReference>
<dbReference type="InterPro" id="IPR052435">
    <property type="entry name" value="YY1-Transcr_Regul"/>
</dbReference>
<dbReference type="Pfam" id="PF02671">
    <property type="entry name" value="PAH"/>
    <property type="match status" value="1"/>
</dbReference>
<dbReference type="AlphaFoldDB" id="A0A1B6K336"/>
<evidence type="ECO:0008006" key="8">
    <source>
        <dbReference type="Google" id="ProtNLM"/>
    </source>
</evidence>
<comment type="subcellular location">
    <subcellularLocation>
        <location evidence="1 5">Nucleus</location>
    </subcellularLocation>
</comment>
<gene>
    <name evidence="7" type="ORF">g.29549</name>
</gene>
<dbReference type="SUPFAM" id="SSF47762">
    <property type="entry name" value="PAH2 domain"/>
    <property type="match status" value="1"/>
</dbReference>
<evidence type="ECO:0000256" key="5">
    <source>
        <dbReference type="PROSITE-ProRule" id="PRU00810"/>
    </source>
</evidence>
<evidence type="ECO:0000313" key="7">
    <source>
        <dbReference type="EMBL" id="JAT05839.1"/>
    </source>
</evidence>
<feature type="region of interest" description="Disordered" evidence="6">
    <location>
        <begin position="1"/>
        <end position="46"/>
    </location>
</feature>
<feature type="compositionally biased region" description="Basic residues" evidence="6">
    <location>
        <begin position="92"/>
        <end position="103"/>
    </location>
</feature>
<dbReference type="Gene3D" id="1.20.1160.11">
    <property type="entry name" value="Paired amphipathic helix"/>
    <property type="match status" value="1"/>
</dbReference>
<dbReference type="EMBL" id="GECU01001868">
    <property type="protein sequence ID" value="JAT05839.1"/>
    <property type="molecule type" value="Transcribed_RNA"/>
</dbReference>
<name>A0A1B6K336_9HEMI</name>
<evidence type="ECO:0000256" key="2">
    <source>
        <dbReference type="ARBA" id="ARBA00023015"/>
    </source>
</evidence>
<accession>A0A1B6K336</accession>
<evidence type="ECO:0000256" key="6">
    <source>
        <dbReference type="SAM" id="MobiDB-lite"/>
    </source>
</evidence>
<feature type="compositionally biased region" description="Basic and acidic residues" evidence="6">
    <location>
        <begin position="69"/>
        <end position="85"/>
    </location>
</feature>